<keyword evidence="5" id="KW-0418">Kinase</keyword>
<dbReference type="OrthoDB" id="267323at2759"/>
<dbReference type="PANTHER" id="PTHR10606:SF32">
    <property type="entry name" value="6-PHOSPHOFRUCTO-2-KINASE 1"/>
    <property type="match status" value="1"/>
</dbReference>
<dbReference type="RefSeq" id="XP_001387808.2">
    <property type="nucleotide sequence ID" value="XM_001387771.1"/>
</dbReference>
<dbReference type="InterPro" id="IPR003094">
    <property type="entry name" value="6Pfruct_kin"/>
</dbReference>
<dbReference type="HOGENOM" id="CLU_041936_1_0_1"/>
<dbReference type="Pfam" id="PF01591">
    <property type="entry name" value="6PF2K"/>
    <property type="match status" value="1"/>
</dbReference>
<dbReference type="InParanoid" id="A3GFN4"/>
<dbReference type="Gene3D" id="3.40.50.300">
    <property type="entry name" value="P-loop containing nucleotide triphosphate hydrolases"/>
    <property type="match status" value="1"/>
</dbReference>
<accession>A3GFN4</accession>
<keyword evidence="1" id="KW-0547">Nucleotide-binding</keyword>
<dbReference type="KEGG" id="pic:PICST_66347"/>
<proteinExistence type="predicted"/>
<dbReference type="EMBL" id="AAVQ01000001">
    <property type="protein sequence ID" value="EAZ63785.2"/>
    <property type="molecule type" value="Genomic_DNA"/>
</dbReference>
<sequence>MTAPKVTFDFFDMTPPNESYIQMAGGHGSPSNSNSKRPEKITISSSTSDMKLIDSTSSINSLFDNVGNSYSKNTTTATSPVISRVDSNFFSSGTNSAANSFANPYLVPRLSPLEFTSLVNEKLISQHEKLVIMLSGLPASGKSTISRQLKNYINATSNFTAEIYNAGNVRRMNKSFDNSDYFKPDNVQGKIDREKYADITVNNLINDLNSNVIQVGFLDATNTTIERRKRMMDIISKNTTNTWVAIMDVQCTSKRFINFNISGKAHNNDYKGRNYAEAVRDFKKRSEHYYKVFEPITSEELELYPLAVYLKIVNCGESFELKNVDPGFKEYSQLYKVISEFASQYYDNEGKRYTEAVDAFYNNSINAANFVHFG</sequence>
<evidence type="ECO:0000256" key="2">
    <source>
        <dbReference type="ARBA" id="ARBA00022840"/>
    </source>
</evidence>
<evidence type="ECO:0000313" key="6">
    <source>
        <dbReference type="Proteomes" id="UP000002258"/>
    </source>
</evidence>
<dbReference type="SUPFAM" id="SSF52540">
    <property type="entry name" value="P-loop containing nucleoside triphosphate hydrolases"/>
    <property type="match status" value="1"/>
</dbReference>
<dbReference type="InterPro" id="IPR027417">
    <property type="entry name" value="P-loop_NTPase"/>
</dbReference>
<gene>
    <name evidence="5" type="primary">PFK26</name>
    <name evidence="5" type="ORF">PICST_66347</name>
</gene>
<dbReference type="FunCoup" id="A3GFN4">
    <property type="interactions" value="87"/>
</dbReference>
<keyword evidence="2" id="KW-0067">ATP-binding</keyword>
<name>A3GFN4_PICST</name>
<feature type="domain" description="6-phosphofructo-2-kinase" evidence="4">
    <location>
        <begin position="126"/>
        <end position="325"/>
    </location>
</feature>
<dbReference type="EC" id="2.7.1.105" evidence="5"/>
<dbReference type="eggNOG" id="KOG0234">
    <property type="taxonomic scope" value="Eukaryota"/>
</dbReference>
<dbReference type="GO" id="GO:0005829">
    <property type="term" value="C:cytosol"/>
    <property type="evidence" value="ECO:0007669"/>
    <property type="project" value="TreeGrafter"/>
</dbReference>
<dbReference type="Proteomes" id="UP000002258">
    <property type="component" value="Chromosome 1"/>
</dbReference>
<dbReference type="STRING" id="322104.A3GFN4"/>
<evidence type="ECO:0000256" key="1">
    <source>
        <dbReference type="ARBA" id="ARBA00022741"/>
    </source>
</evidence>
<dbReference type="GO" id="GO:0006000">
    <property type="term" value="P:fructose metabolic process"/>
    <property type="evidence" value="ECO:0007669"/>
    <property type="project" value="InterPro"/>
</dbReference>
<dbReference type="InterPro" id="IPR013079">
    <property type="entry name" value="6Phosfructo_kin"/>
</dbReference>
<dbReference type="AlphaFoldDB" id="A3GFN4"/>
<evidence type="ECO:0000256" key="3">
    <source>
        <dbReference type="SAM" id="MobiDB-lite"/>
    </source>
</evidence>
<protein>
    <submittedName>
        <fullName evidence="5">6-phosphofructo-2-kinase</fullName>
        <ecNumber evidence="5">2.7.1.105</ecNumber>
    </submittedName>
</protein>
<reference evidence="5 6" key="1">
    <citation type="journal article" date="2007" name="Nat. Biotechnol.">
        <title>Genome sequence of the lignocellulose-bioconverting and xylose-fermenting yeast Pichia stipitis.</title>
        <authorList>
            <person name="Jeffries T.W."/>
            <person name="Grigoriev I.V."/>
            <person name="Grimwood J."/>
            <person name="Laplaza J.M."/>
            <person name="Aerts A."/>
            <person name="Salamov A."/>
            <person name="Schmutz J."/>
            <person name="Lindquist E."/>
            <person name="Dehal P."/>
            <person name="Shapiro H."/>
            <person name="Jin Y.S."/>
            <person name="Passoth V."/>
            <person name="Richardson P.M."/>
        </authorList>
    </citation>
    <scope>NUCLEOTIDE SEQUENCE [LARGE SCALE GENOMIC DNA]</scope>
    <source>
        <strain evidence="6">ATCC 58785 / CBS 6054 / NBRC 10063 / NRRL Y-11545</strain>
    </source>
</reference>
<dbReference type="GO" id="GO:0006003">
    <property type="term" value="P:fructose 2,6-bisphosphate metabolic process"/>
    <property type="evidence" value="ECO:0007669"/>
    <property type="project" value="InterPro"/>
</dbReference>
<organism evidence="5 6">
    <name type="scientific">Scheffersomyces stipitis (strain ATCC 58785 / CBS 6054 / NBRC 10063 / NRRL Y-11545)</name>
    <name type="common">Yeast</name>
    <name type="synonym">Pichia stipitis</name>
    <dbReference type="NCBI Taxonomy" id="322104"/>
    <lineage>
        <taxon>Eukaryota</taxon>
        <taxon>Fungi</taxon>
        <taxon>Dikarya</taxon>
        <taxon>Ascomycota</taxon>
        <taxon>Saccharomycotina</taxon>
        <taxon>Pichiomycetes</taxon>
        <taxon>Debaryomycetaceae</taxon>
        <taxon>Scheffersomyces</taxon>
    </lineage>
</organism>
<dbReference type="GO" id="GO:0005524">
    <property type="term" value="F:ATP binding"/>
    <property type="evidence" value="ECO:0007669"/>
    <property type="project" value="UniProtKB-KW"/>
</dbReference>
<dbReference type="PANTHER" id="PTHR10606">
    <property type="entry name" value="6-PHOSPHOFRUCTO-2-KINASE/FRUCTOSE-2,6-BISPHOSPHATASE"/>
    <property type="match status" value="1"/>
</dbReference>
<dbReference type="GeneID" id="4851083"/>
<evidence type="ECO:0000313" key="5">
    <source>
        <dbReference type="EMBL" id="EAZ63785.2"/>
    </source>
</evidence>
<feature type="region of interest" description="Disordered" evidence="3">
    <location>
        <begin position="22"/>
        <end position="47"/>
    </location>
</feature>
<dbReference type="OMA" id="SSHLIQC"/>
<keyword evidence="5" id="KW-0808">Transferase</keyword>
<evidence type="ECO:0000259" key="4">
    <source>
        <dbReference type="Pfam" id="PF01591"/>
    </source>
</evidence>
<comment type="caution">
    <text evidence="5">The sequence shown here is derived from an EMBL/GenBank/DDBJ whole genome shotgun (WGS) entry which is preliminary data.</text>
</comment>
<dbReference type="GO" id="GO:0003873">
    <property type="term" value="F:6-phosphofructo-2-kinase activity"/>
    <property type="evidence" value="ECO:0007669"/>
    <property type="project" value="UniProtKB-EC"/>
</dbReference>
<keyword evidence="6" id="KW-1185">Reference proteome</keyword>